<keyword evidence="3" id="KW-1185">Reference proteome</keyword>
<dbReference type="AlphaFoldDB" id="A0A3D8IME9"/>
<name>A0A3D8IME9_9HELI</name>
<sequence>MECGVKKIWCCICVMCGVLWSDNFIIDSYSLKDFELLLKPNQTLIINHQTKALLGILETLDDGTMKWLPIPKKWLSKNEDHASRLKTYSDYTETKTTIGSSTTTIYQKNQDFESSDVSNNPTSQPSYVAPKNLSTPQQSQSIKQQSPSPRAKPQSTNNKMQNAREWDKKKIIYEQKTEVIDLAR</sequence>
<protein>
    <submittedName>
        <fullName evidence="2">Uncharacterized protein</fullName>
    </submittedName>
</protein>
<feature type="compositionally biased region" description="Polar residues" evidence="1">
    <location>
        <begin position="115"/>
        <end position="126"/>
    </location>
</feature>
<dbReference type="EMBL" id="NXLT01000007">
    <property type="protein sequence ID" value="RDU66283.1"/>
    <property type="molecule type" value="Genomic_DNA"/>
</dbReference>
<gene>
    <name evidence="2" type="ORF">CQA54_07310</name>
</gene>
<evidence type="ECO:0000313" key="3">
    <source>
        <dbReference type="Proteomes" id="UP000256514"/>
    </source>
</evidence>
<reference evidence="2 3" key="1">
    <citation type="submission" date="2018-04" db="EMBL/GenBank/DDBJ databases">
        <title>Novel Campyloabacter and Helicobacter Species and Strains.</title>
        <authorList>
            <person name="Mannion A.J."/>
            <person name="Shen Z."/>
            <person name="Fox J.G."/>
        </authorList>
    </citation>
    <scope>NUCLEOTIDE SEQUENCE [LARGE SCALE GENOMIC DNA]</scope>
    <source>
        <strain evidence="2 3">MIT 12-6600</strain>
    </source>
</reference>
<comment type="caution">
    <text evidence="2">The sequence shown here is derived from an EMBL/GenBank/DDBJ whole genome shotgun (WGS) entry which is preliminary data.</text>
</comment>
<feature type="compositionally biased region" description="Low complexity" evidence="1">
    <location>
        <begin position="134"/>
        <end position="149"/>
    </location>
</feature>
<accession>A0A3D8IME9</accession>
<evidence type="ECO:0000313" key="2">
    <source>
        <dbReference type="EMBL" id="RDU66283.1"/>
    </source>
</evidence>
<proteinExistence type="predicted"/>
<organism evidence="2 3">
    <name type="scientific">Helicobacter equorum</name>
    <dbReference type="NCBI Taxonomy" id="361872"/>
    <lineage>
        <taxon>Bacteria</taxon>
        <taxon>Pseudomonadati</taxon>
        <taxon>Campylobacterota</taxon>
        <taxon>Epsilonproteobacteria</taxon>
        <taxon>Campylobacterales</taxon>
        <taxon>Helicobacteraceae</taxon>
        <taxon>Helicobacter</taxon>
    </lineage>
</organism>
<feature type="region of interest" description="Disordered" evidence="1">
    <location>
        <begin position="111"/>
        <end position="169"/>
    </location>
</feature>
<dbReference type="Proteomes" id="UP000256514">
    <property type="component" value="Unassembled WGS sequence"/>
</dbReference>
<evidence type="ECO:0000256" key="1">
    <source>
        <dbReference type="SAM" id="MobiDB-lite"/>
    </source>
</evidence>